<gene>
    <name evidence="3" type="ORF">HYY20_06900</name>
</gene>
<reference evidence="3" key="1">
    <citation type="submission" date="2020-07" db="EMBL/GenBank/DDBJ databases">
        <title>Huge and variable diversity of episymbiotic CPR bacteria and DPANN archaea in groundwater ecosystems.</title>
        <authorList>
            <person name="He C.Y."/>
            <person name="Keren R."/>
            <person name="Whittaker M."/>
            <person name="Farag I.F."/>
            <person name="Doudna J."/>
            <person name="Cate J.H.D."/>
            <person name="Banfield J.F."/>
        </authorList>
    </citation>
    <scope>NUCLEOTIDE SEQUENCE</scope>
    <source>
        <strain evidence="3">NC_groundwater_672_Ag_B-0.1um_62_36</strain>
    </source>
</reference>
<name>A0A932CQ32_UNCTE</name>
<evidence type="ECO:0000313" key="4">
    <source>
        <dbReference type="Proteomes" id="UP000769766"/>
    </source>
</evidence>
<proteinExistence type="predicted"/>
<evidence type="ECO:0000313" key="3">
    <source>
        <dbReference type="EMBL" id="MBI2876592.1"/>
    </source>
</evidence>
<dbReference type="AlphaFoldDB" id="A0A932CQ32"/>
<dbReference type="CDD" id="cd03789">
    <property type="entry name" value="GT9_LPS_heptosyltransferase"/>
    <property type="match status" value="1"/>
</dbReference>
<dbReference type="GO" id="GO:0005829">
    <property type="term" value="C:cytosol"/>
    <property type="evidence" value="ECO:0007669"/>
    <property type="project" value="TreeGrafter"/>
</dbReference>
<evidence type="ECO:0000256" key="2">
    <source>
        <dbReference type="ARBA" id="ARBA00022679"/>
    </source>
</evidence>
<dbReference type="PANTHER" id="PTHR30160">
    <property type="entry name" value="TETRAACYLDISACCHARIDE 4'-KINASE-RELATED"/>
    <property type="match status" value="1"/>
</dbReference>
<accession>A0A932CQ32</accession>
<dbReference type="GO" id="GO:0008713">
    <property type="term" value="F:ADP-heptose-lipopolysaccharide heptosyltransferase activity"/>
    <property type="evidence" value="ECO:0007669"/>
    <property type="project" value="TreeGrafter"/>
</dbReference>
<dbReference type="InterPro" id="IPR002201">
    <property type="entry name" value="Glyco_trans_9"/>
</dbReference>
<keyword evidence="2" id="KW-0808">Transferase</keyword>
<dbReference type="InterPro" id="IPR051199">
    <property type="entry name" value="LPS_LOS_Heptosyltrfase"/>
</dbReference>
<dbReference type="EMBL" id="JACPRF010000210">
    <property type="protein sequence ID" value="MBI2876592.1"/>
    <property type="molecule type" value="Genomic_DNA"/>
</dbReference>
<dbReference type="SUPFAM" id="SSF53756">
    <property type="entry name" value="UDP-Glycosyltransferase/glycogen phosphorylase"/>
    <property type="match status" value="1"/>
</dbReference>
<sequence length="348" mass="37698">MSDIPIRRILVVRAGAVGDTILLLPTLRALRLHYPGAYLELMGYSERVEIAGHPPFYAHQTSSCEAPGLSALYRPEGDLPESQRARLGAFDLILAFRPDPEGILARNLRRTGAKRVLVHPPLPAPGQILHASRHLLMALEPLGIRCEGMEAPIGLEEQDRAGARTFWEQHAATLSRWGAGPRVALHAGSGGPKKQWPVERFVQVGRRWARDGKANLLLISGPADRSVIQYLAAGLKAEDPLIVEGLSLRTLAAVLEGCDLYLGNDSGISHLAAALGIRTLVLFGPTDPRVWAPLGPQVTLLSGKAPCAPCQPEVLQGCPWPHCLQGIKAEEVIDAARPWIRERAMPGD</sequence>
<dbReference type="Pfam" id="PF01075">
    <property type="entry name" value="Glyco_transf_9"/>
    <property type="match status" value="1"/>
</dbReference>
<evidence type="ECO:0000256" key="1">
    <source>
        <dbReference type="ARBA" id="ARBA00022676"/>
    </source>
</evidence>
<dbReference type="Proteomes" id="UP000769766">
    <property type="component" value="Unassembled WGS sequence"/>
</dbReference>
<protein>
    <submittedName>
        <fullName evidence="3">Glycosyltransferase family 9 protein</fullName>
    </submittedName>
</protein>
<comment type="caution">
    <text evidence="3">The sequence shown here is derived from an EMBL/GenBank/DDBJ whole genome shotgun (WGS) entry which is preliminary data.</text>
</comment>
<dbReference type="GO" id="GO:0009244">
    <property type="term" value="P:lipopolysaccharide core region biosynthetic process"/>
    <property type="evidence" value="ECO:0007669"/>
    <property type="project" value="TreeGrafter"/>
</dbReference>
<dbReference type="Gene3D" id="3.40.50.2000">
    <property type="entry name" value="Glycogen Phosphorylase B"/>
    <property type="match status" value="2"/>
</dbReference>
<organism evidence="3 4">
    <name type="scientific">Tectimicrobiota bacterium</name>
    <dbReference type="NCBI Taxonomy" id="2528274"/>
    <lineage>
        <taxon>Bacteria</taxon>
        <taxon>Pseudomonadati</taxon>
        <taxon>Nitrospinota/Tectimicrobiota group</taxon>
        <taxon>Candidatus Tectimicrobiota</taxon>
    </lineage>
</organism>
<keyword evidence="1" id="KW-0328">Glycosyltransferase</keyword>